<dbReference type="OrthoDB" id="1306014at2759"/>
<feature type="compositionally biased region" description="Low complexity" evidence="6">
    <location>
        <begin position="372"/>
        <end position="381"/>
    </location>
</feature>
<evidence type="ECO:0000256" key="4">
    <source>
        <dbReference type="ARBA" id="ARBA00022833"/>
    </source>
</evidence>
<proteinExistence type="predicted"/>
<evidence type="ECO:0000256" key="2">
    <source>
        <dbReference type="ARBA" id="ARBA00022723"/>
    </source>
</evidence>
<feature type="compositionally biased region" description="Pro residues" evidence="6">
    <location>
        <begin position="328"/>
        <end position="370"/>
    </location>
</feature>
<keyword evidence="8" id="KW-1185">Reference proteome</keyword>
<reference evidence="7 8" key="1">
    <citation type="submission" date="2014-04" db="EMBL/GenBank/DDBJ databases">
        <authorList>
            <consortium name="DOE Joint Genome Institute"/>
            <person name="Kuo A."/>
            <person name="Kohler A."/>
            <person name="Costa M.D."/>
            <person name="Nagy L.G."/>
            <person name="Floudas D."/>
            <person name="Copeland A."/>
            <person name="Barry K.W."/>
            <person name="Cichocki N."/>
            <person name="Veneault-Fourrey C."/>
            <person name="LaButti K."/>
            <person name="Lindquist E.A."/>
            <person name="Lipzen A."/>
            <person name="Lundell T."/>
            <person name="Morin E."/>
            <person name="Murat C."/>
            <person name="Sun H."/>
            <person name="Tunlid A."/>
            <person name="Henrissat B."/>
            <person name="Grigoriev I.V."/>
            <person name="Hibbett D.S."/>
            <person name="Martin F."/>
            <person name="Nordberg H.P."/>
            <person name="Cantor M.N."/>
            <person name="Hua S.X."/>
        </authorList>
    </citation>
    <scope>NUCLEOTIDE SEQUENCE [LARGE SCALE GENOMIC DNA]</scope>
    <source>
        <strain evidence="7 8">Marx 270</strain>
    </source>
</reference>
<organism evidence="7 8">
    <name type="scientific">Pisolithus tinctorius Marx 270</name>
    <dbReference type="NCBI Taxonomy" id="870435"/>
    <lineage>
        <taxon>Eukaryota</taxon>
        <taxon>Fungi</taxon>
        <taxon>Dikarya</taxon>
        <taxon>Basidiomycota</taxon>
        <taxon>Agaricomycotina</taxon>
        <taxon>Agaricomycetes</taxon>
        <taxon>Agaricomycetidae</taxon>
        <taxon>Boletales</taxon>
        <taxon>Sclerodermatineae</taxon>
        <taxon>Pisolithaceae</taxon>
        <taxon>Pisolithus</taxon>
    </lineage>
</organism>
<dbReference type="EMBL" id="KN831977">
    <property type="protein sequence ID" value="KIO03298.1"/>
    <property type="molecule type" value="Genomic_DNA"/>
</dbReference>
<dbReference type="CDD" id="cd20908">
    <property type="entry name" value="SUF4-like"/>
    <property type="match status" value="1"/>
</dbReference>
<keyword evidence="4" id="KW-0862">Zinc</keyword>
<protein>
    <submittedName>
        <fullName evidence="7">Uncharacterized protein</fullName>
    </submittedName>
</protein>
<keyword evidence="3" id="KW-0863">Zinc-finger</keyword>
<evidence type="ECO:0000256" key="5">
    <source>
        <dbReference type="ARBA" id="ARBA00023242"/>
    </source>
</evidence>
<dbReference type="GO" id="GO:0005634">
    <property type="term" value="C:nucleus"/>
    <property type="evidence" value="ECO:0007669"/>
    <property type="project" value="UniProtKB-SubCell"/>
</dbReference>
<dbReference type="GO" id="GO:0008270">
    <property type="term" value="F:zinc ion binding"/>
    <property type="evidence" value="ECO:0007669"/>
    <property type="project" value="UniProtKB-KW"/>
</dbReference>
<feature type="compositionally biased region" description="Polar residues" evidence="6">
    <location>
        <begin position="468"/>
        <end position="481"/>
    </location>
</feature>
<dbReference type="HOGENOM" id="CLU_037132_4_1_1"/>
<keyword evidence="5" id="KW-0539">Nucleus</keyword>
<dbReference type="Proteomes" id="UP000054217">
    <property type="component" value="Unassembled WGS sequence"/>
</dbReference>
<name>A0A0C3J2J8_PISTI</name>
<evidence type="ECO:0000256" key="3">
    <source>
        <dbReference type="ARBA" id="ARBA00022771"/>
    </source>
</evidence>
<dbReference type="AlphaFoldDB" id="A0A0C3J2J8"/>
<keyword evidence="2" id="KW-0479">Metal-binding</keyword>
<evidence type="ECO:0000256" key="6">
    <source>
        <dbReference type="SAM" id="MobiDB-lite"/>
    </source>
</evidence>
<comment type="subcellular location">
    <subcellularLocation>
        <location evidence="1">Nucleus</location>
    </subcellularLocation>
</comment>
<reference evidence="8" key="2">
    <citation type="submission" date="2015-01" db="EMBL/GenBank/DDBJ databases">
        <title>Evolutionary Origins and Diversification of the Mycorrhizal Mutualists.</title>
        <authorList>
            <consortium name="DOE Joint Genome Institute"/>
            <consortium name="Mycorrhizal Genomics Consortium"/>
            <person name="Kohler A."/>
            <person name="Kuo A."/>
            <person name="Nagy L.G."/>
            <person name="Floudas D."/>
            <person name="Copeland A."/>
            <person name="Barry K.W."/>
            <person name="Cichocki N."/>
            <person name="Veneault-Fourrey C."/>
            <person name="LaButti K."/>
            <person name="Lindquist E.A."/>
            <person name="Lipzen A."/>
            <person name="Lundell T."/>
            <person name="Morin E."/>
            <person name="Murat C."/>
            <person name="Riley R."/>
            <person name="Ohm R."/>
            <person name="Sun H."/>
            <person name="Tunlid A."/>
            <person name="Henrissat B."/>
            <person name="Grigoriev I.V."/>
            <person name="Hibbett D.S."/>
            <person name="Martin F."/>
        </authorList>
    </citation>
    <scope>NUCLEOTIDE SEQUENCE [LARGE SCALE GENOMIC DNA]</scope>
    <source>
        <strain evidence="8">Marx 270</strain>
    </source>
</reference>
<gene>
    <name evidence="7" type="ORF">M404DRAFT_27261</name>
</gene>
<evidence type="ECO:0000313" key="8">
    <source>
        <dbReference type="Proteomes" id="UP000054217"/>
    </source>
</evidence>
<sequence>LGGAVLVPFCIGKEEGGCDSALGGLLGSKVIPTDEDTAGGCGSDINATGFGEGIFRNDSREGRQDTIDTASLGGRGGTHLGVNAICLSRRLCSSEVQNVQLVDRDNMEVFRLFFVLGVGTASVSLKMKKSSCNIKRRNTSSVACALTVAGGLAVHIQQVHKRKPENLPRTENALPGRDGYEVEIFGMEGIPAPVVADYKRRKEIELGLAAGSISQPQPKRPKIDNRPLSEDELRAQLEAHKALMGASSDAPAAAPAPEAAAAVYNAAPTAYAVPPAPTPGITPLGASPPPGLPGISLPPFMPGVLPPGPFPGVPPMASPFPGMPGFPPGPPPPGFPMPPPGLLPPPGMLPPGAPPFPPGVSRPPLPPPTFVPASSSSPAAPMNGTPASTPPTGFVPPAVTAPQPPAVSLPPPLVLPNPALEQKYGPFKKKTDLKYADPKFSPIRAAFFTLTSSEEKRGRAAKYYFASDATNTTPSQDQMASGTEEFRGKKRARAEDFL</sequence>
<feature type="region of interest" description="Disordered" evidence="6">
    <location>
        <begin position="328"/>
        <end position="390"/>
    </location>
</feature>
<evidence type="ECO:0000256" key="1">
    <source>
        <dbReference type="ARBA" id="ARBA00004123"/>
    </source>
</evidence>
<accession>A0A0C3J2J8</accession>
<dbReference type="STRING" id="870435.A0A0C3J2J8"/>
<feature type="non-terminal residue" evidence="7">
    <location>
        <position position="1"/>
    </location>
</feature>
<dbReference type="PANTHER" id="PTHR23215">
    <property type="entry name" value="ZINC FINGER PROTEIN 207"/>
    <property type="match status" value="1"/>
</dbReference>
<dbReference type="InParanoid" id="A0A0C3J2J8"/>
<feature type="region of interest" description="Disordered" evidence="6">
    <location>
        <begin position="466"/>
        <end position="498"/>
    </location>
</feature>
<dbReference type="PANTHER" id="PTHR23215:SF0">
    <property type="entry name" value="BUB3-INTERACTING AND GLEBS MOTIF-CONTAINING PROTEIN ZNF207"/>
    <property type="match status" value="1"/>
</dbReference>
<evidence type="ECO:0000313" key="7">
    <source>
        <dbReference type="EMBL" id="KIO03298.1"/>
    </source>
</evidence>